<gene>
    <name evidence="1" type="ORF">K1T71_012677</name>
</gene>
<protein>
    <submittedName>
        <fullName evidence="1">Uncharacterized protein</fullName>
    </submittedName>
</protein>
<organism evidence="1 2">
    <name type="scientific">Dendrolimus kikuchii</name>
    <dbReference type="NCBI Taxonomy" id="765133"/>
    <lineage>
        <taxon>Eukaryota</taxon>
        <taxon>Metazoa</taxon>
        <taxon>Ecdysozoa</taxon>
        <taxon>Arthropoda</taxon>
        <taxon>Hexapoda</taxon>
        <taxon>Insecta</taxon>
        <taxon>Pterygota</taxon>
        <taxon>Neoptera</taxon>
        <taxon>Endopterygota</taxon>
        <taxon>Lepidoptera</taxon>
        <taxon>Glossata</taxon>
        <taxon>Ditrysia</taxon>
        <taxon>Bombycoidea</taxon>
        <taxon>Lasiocampidae</taxon>
        <taxon>Dendrolimus</taxon>
    </lineage>
</organism>
<evidence type="ECO:0000313" key="2">
    <source>
        <dbReference type="Proteomes" id="UP000824533"/>
    </source>
</evidence>
<evidence type="ECO:0000313" key="1">
    <source>
        <dbReference type="EMBL" id="KAJ0171914.1"/>
    </source>
</evidence>
<sequence length="200" mass="21829">MCRIVLVGVSFLAVAILASESRGNIAIGDSFGGNLIFHETVQKYALPFIVRDEDITVKGVGSERIKAILVQDLEGHAESFIKDGGIGQHEVTIGLKSKRVVVVESKSVIVGQVYEQTGQVRKVFEKTVEATGIPLLKRDEEVYFEYADGDQKIKGIAIKDLENGEAQPAIRRGGLGFNSVTINLKSERGSGYKFLIEIYA</sequence>
<dbReference type="EMBL" id="CM034409">
    <property type="protein sequence ID" value="KAJ0171914.1"/>
    <property type="molecule type" value="Genomic_DNA"/>
</dbReference>
<keyword evidence="2" id="KW-1185">Reference proteome</keyword>
<proteinExistence type="predicted"/>
<name>A0ACC1CK01_9NEOP</name>
<reference evidence="1 2" key="1">
    <citation type="journal article" date="2021" name="Front. Genet.">
        <title>Chromosome-Level Genome Assembly Reveals Significant Gene Expansion in the Toll and IMD Signaling Pathways of Dendrolimus kikuchii.</title>
        <authorList>
            <person name="Zhou J."/>
            <person name="Wu P."/>
            <person name="Xiong Z."/>
            <person name="Liu N."/>
            <person name="Zhao N."/>
            <person name="Ji M."/>
            <person name="Qiu Y."/>
            <person name="Yang B."/>
        </authorList>
    </citation>
    <scope>NUCLEOTIDE SEQUENCE [LARGE SCALE GENOMIC DNA]</scope>
    <source>
        <strain evidence="1">Ann1</strain>
    </source>
</reference>
<accession>A0ACC1CK01</accession>
<dbReference type="Proteomes" id="UP000824533">
    <property type="component" value="Linkage Group LG23"/>
</dbReference>
<comment type="caution">
    <text evidence="1">The sequence shown here is derived from an EMBL/GenBank/DDBJ whole genome shotgun (WGS) entry which is preliminary data.</text>
</comment>